<dbReference type="AlphaFoldDB" id="A0A1F6NYB2"/>
<dbReference type="Proteomes" id="UP000177907">
    <property type="component" value="Unassembled WGS sequence"/>
</dbReference>
<dbReference type="EMBL" id="MFQZ01000001">
    <property type="protein sequence ID" value="OGH88713.1"/>
    <property type="molecule type" value="Genomic_DNA"/>
</dbReference>
<evidence type="ECO:0000313" key="2">
    <source>
        <dbReference type="Proteomes" id="UP000177907"/>
    </source>
</evidence>
<reference evidence="1 2" key="1">
    <citation type="journal article" date="2016" name="Nat. Commun.">
        <title>Thousands of microbial genomes shed light on interconnected biogeochemical processes in an aquifer system.</title>
        <authorList>
            <person name="Anantharaman K."/>
            <person name="Brown C.T."/>
            <person name="Hug L.A."/>
            <person name="Sharon I."/>
            <person name="Castelle C.J."/>
            <person name="Probst A.J."/>
            <person name="Thomas B.C."/>
            <person name="Singh A."/>
            <person name="Wilkins M.J."/>
            <person name="Karaoz U."/>
            <person name="Brodie E.L."/>
            <person name="Williams K.H."/>
            <person name="Hubbard S.S."/>
            <person name="Banfield J.F."/>
        </authorList>
    </citation>
    <scope>NUCLEOTIDE SEQUENCE [LARGE SCALE GENOMIC DNA]</scope>
</reference>
<gene>
    <name evidence="1" type="ORF">A3J93_01290</name>
</gene>
<proteinExistence type="predicted"/>
<name>A0A1F6NYB2_9BACT</name>
<sequence>MAVLAMVMTVVVVVEKFVDGIHIDILYSSYPPVVNGVNFKCQISRPAGDHPKGGNFKLSSNIKFVIVILDLV</sequence>
<comment type="caution">
    <text evidence="1">The sequence shown here is derived from an EMBL/GenBank/DDBJ whole genome shotgun (WGS) entry which is preliminary data.</text>
</comment>
<protein>
    <submittedName>
        <fullName evidence="1">Uncharacterized protein</fullName>
    </submittedName>
</protein>
<evidence type="ECO:0000313" key="1">
    <source>
        <dbReference type="EMBL" id="OGH88713.1"/>
    </source>
</evidence>
<organism evidence="1 2">
    <name type="scientific">Candidatus Magasanikbacteria bacterium RIFOXYC2_FULL_42_28</name>
    <dbReference type="NCBI Taxonomy" id="1798704"/>
    <lineage>
        <taxon>Bacteria</taxon>
        <taxon>Candidatus Magasanikiibacteriota</taxon>
    </lineage>
</organism>
<accession>A0A1F6NYB2</accession>